<evidence type="ECO:0000256" key="2">
    <source>
        <dbReference type="SAM" id="SignalP"/>
    </source>
</evidence>
<feature type="chain" id="PRO_5041935558" evidence="2">
    <location>
        <begin position="18"/>
        <end position="558"/>
    </location>
</feature>
<dbReference type="Proteomes" id="UP001199106">
    <property type="component" value="Unassembled WGS sequence"/>
</dbReference>
<feature type="compositionally biased region" description="Polar residues" evidence="1">
    <location>
        <begin position="261"/>
        <end position="270"/>
    </location>
</feature>
<dbReference type="PANTHER" id="PTHR36195">
    <property type="entry name" value="DOMAIN PROTEIN, PUTATIVE (AFU_ORTHOLOGUE AFUA_5G01990)-RELATED-RELATED"/>
    <property type="match status" value="1"/>
</dbReference>
<evidence type="ECO:0000313" key="4">
    <source>
        <dbReference type="Proteomes" id="UP001199106"/>
    </source>
</evidence>
<proteinExistence type="predicted"/>
<reference evidence="3" key="1">
    <citation type="submission" date="2021-07" db="EMBL/GenBank/DDBJ databases">
        <title>Genome Resource of American Ginseng Black Spot Pathogen Alternaria panax.</title>
        <authorList>
            <person name="Qiu C."/>
            <person name="Wang W."/>
            <person name="Liu Z."/>
        </authorList>
    </citation>
    <scope>NUCLEOTIDE SEQUENCE</scope>
    <source>
        <strain evidence="3">BNCC115425</strain>
    </source>
</reference>
<dbReference type="PANTHER" id="PTHR36195:SF4">
    <property type="entry name" value="DOMAIN PROTEIN, PUTATIVE (AFU_ORTHOLOGUE AFUA_5G01990)-RELATED"/>
    <property type="match status" value="1"/>
</dbReference>
<feature type="signal peptide" evidence="2">
    <location>
        <begin position="1"/>
        <end position="17"/>
    </location>
</feature>
<keyword evidence="2" id="KW-0732">Signal</keyword>
<keyword evidence="4" id="KW-1185">Reference proteome</keyword>
<evidence type="ECO:0000256" key="1">
    <source>
        <dbReference type="SAM" id="MobiDB-lite"/>
    </source>
</evidence>
<comment type="caution">
    <text evidence="3">The sequence shown here is derived from an EMBL/GenBank/DDBJ whole genome shotgun (WGS) entry which is preliminary data.</text>
</comment>
<protein>
    <submittedName>
        <fullName evidence="3">Uncharacterized protein</fullName>
    </submittedName>
</protein>
<name>A0AAD4FD17_9PLEO</name>
<dbReference type="Pfam" id="PF04681">
    <property type="entry name" value="Bys1"/>
    <property type="match status" value="1"/>
</dbReference>
<dbReference type="EMBL" id="JAANER010000007">
    <property type="protein sequence ID" value="KAG9187356.1"/>
    <property type="molecule type" value="Genomic_DNA"/>
</dbReference>
<organism evidence="3 4">
    <name type="scientific">Alternaria panax</name>
    <dbReference type="NCBI Taxonomy" id="48097"/>
    <lineage>
        <taxon>Eukaryota</taxon>
        <taxon>Fungi</taxon>
        <taxon>Dikarya</taxon>
        <taxon>Ascomycota</taxon>
        <taxon>Pezizomycotina</taxon>
        <taxon>Dothideomycetes</taxon>
        <taxon>Pleosporomycetidae</taxon>
        <taxon>Pleosporales</taxon>
        <taxon>Pleosporineae</taxon>
        <taxon>Pleosporaceae</taxon>
        <taxon>Alternaria</taxon>
        <taxon>Alternaria sect. Panax</taxon>
    </lineage>
</organism>
<dbReference type="InterPro" id="IPR006771">
    <property type="entry name" value="CetA-like"/>
</dbReference>
<evidence type="ECO:0000313" key="3">
    <source>
        <dbReference type="EMBL" id="KAG9187356.1"/>
    </source>
</evidence>
<dbReference type="AlphaFoldDB" id="A0AAD4FD17"/>
<gene>
    <name evidence="3" type="ORF">G6011_05227</name>
</gene>
<feature type="compositionally biased region" description="Low complexity" evidence="1">
    <location>
        <begin position="244"/>
        <end position="260"/>
    </location>
</feature>
<accession>A0AAD4FD17</accession>
<sequence length="558" mass="61442">MLGPALPVLTFVALAHARAIVTNHCPYNVYVWSVPQVLSSSHTDNVPIKPGGQYQEPWRHGSIAIPGVAIKVSSESDGILKYADEIDFAYAVDGNDDSKIWVDLSQVRGDAFKDNLAFHSCNAQYSSANVQTHQCAATDDVELVLCDTSPRSTPEKDPTSLEQVKACYDYHHVLPEVQDGLQVAADDHTDSDSDTDCCEERDAPSLKFTYTIAVTGEFTAPSVSEAIAESPQAPPTDDPSASFTPSTKVHTSTTVHSLTKITSPTPSNSGERLFTPPYVIQTDCPECEKLLTLSPCLSRIVYPARRRAPAVPRSTPGVITQQRGANPPLCALVRKYHPSIEECDEATLEAHARIIYPKICDPQYMTLLMGFPCEEITEELRKLYPDIDAPKVARTDCECEPDCEFCGHFNDTCLCTHSMTMAVDQDILPLPTNLEPRLVEPGSQKICLYSVCDPILHGVTCNDAKDVLTSVLTMFGERHEDWIDEQVNGECNQVSVLQDDNGSYGICIADLCNLYPEKCDLIQSTLTSATRAKFDTDVLFMTNHDDCTQWASHYSAKY</sequence>
<feature type="region of interest" description="Disordered" evidence="1">
    <location>
        <begin position="225"/>
        <end position="271"/>
    </location>
</feature>